<evidence type="ECO:0000313" key="3">
    <source>
        <dbReference type="Proteomes" id="UP000321960"/>
    </source>
</evidence>
<name>A0A512J922_9HYPH</name>
<reference evidence="4" key="2">
    <citation type="journal article" date="2019" name="Int. J. Syst. Evol. Microbiol.">
        <title>The Global Catalogue of Microorganisms (GCM) 10K type strain sequencing project: providing services to taxonomists for standard genome sequencing and annotation.</title>
        <authorList>
            <consortium name="The Broad Institute Genomics Platform"/>
            <consortium name="The Broad Institute Genome Sequencing Center for Infectious Disease"/>
            <person name="Wu L."/>
            <person name="Ma J."/>
        </authorList>
    </citation>
    <scope>NUCLEOTIDE SEQUENCE [LARGE SCALE GENOMIC DNA]</scope>
    <source>
        <strain evidence="4">NBRC 107715</strain>
    </source>
</reference>
<proteinExistence type="predicted"/>
<dbReference type="Proteomes" id="UP000321960">
    <property type="component" value="Unassembled WGS sequence"/>
</dbReference>
<dbReference type="OrthoDB" id="9913619at2"/>
<comment type="caution">
    <text evidence="1">The sequence shown here is derived from an EMBL/GenBank/DDBJ whole genome shotgun (WGS) entry which is preliminary data.</text>
</comment>
<accession>A0A512J922</accession>
<dbReference type="AlphaFoldDB" id="A0A512J922"/>
<dbReference type="Proteomes" id="UP001156856">
    <property type="component" value="Unassembled WGS sequence"/>
</dbReference>
<organism evidence="1 3">
    <name type="scientific">Methylobacterium oxalidis</name>
    <dbReference type="NCBI Taxonomy" id="944322"/>
    <lineage>
        <taxon>Bacteria</taxon>
        <taxon>Pseudomonadati</taxon>
        <taxon>Pseudomonadota</taxon>
        <taxon>Alphaproteobacteria</taxon>
        <taxon>Hyphomicrobiales</taxon>
        <taxon>Methylobacteriaceae</taxon>
        <taxon>Methylobacterium</taxon>
    </lineage>
</organism>
<gene>
    <name evidence="2" type="ORF">GCM10007888_38780</name>
    <name evidence="1" type="ORF">MOX02_44940</name>
</gene>
<evidence type="ECO:0000313" key="4">
    <source>
        <dbReference type="Proteomes" id="UP001156856"/>
    </source>
</evidence>
<dbReference type="RefSeq" id="WP_147028007.1">
    <property type="nucleotide sequence ID" value="NZ_BJZU01000104.1"/>
</dbReference>
<protein>
    <submittedName>
        <fullName evidence="1">Uncharacterized protein</fullName>
    </submittedName>
</protein>
<evidence type="ECO:0000313" key="1">
    <source>
        <dbReference type="EMBL" id="GEP06456.1"/>
    </source>
</evidence>
<reference evidence="2" key="4">
    <citation type="submission" date="2023-01" db="EMBL/GenBank/DDBJ databases">
        <title>Draft genome sequence of Methylobacterium oxalidis strain NBRC 107715.</title>
        <authorList>
            <person name="Sun Q."/>
            <person name="Mori K."/>
        </authorList>
    </citation>
    <scope>NUCLEOTIDE SEQUENCE</scope>
    <source>
        <strain evidence="2">NBRC 107715</strain>
    </source>
</reference>
<evidence type="ECO:0000313" key="2">
    <source>
        <dbReference type="EMBL" id="GLS65496.1"/>
    </source>
</evidence>
<reference evidence="2" key="1">
    <citation type="journal article" date="2014" name="Int. J. Syst. Evol. Microbiol.">
        <title>Complete genome of a new Firmicutes species belonging to the dominant human colonic microbiota ('Ruminococcus bicirculans') reveals two chromosomes and a selective capacity to utilize plant glucans.</title>
        <authorList>
            <consortium name="NISC Comparative Sequencing Program"/>
            <person name="Wegmann U."/>
            <person name="Louis P."/>
            <person name="Goesmann A."/>
            <person name="Henrissat B."/>
            <person name="Duncan S.H."/>
            <person name="Flint H.J."/>
        </authorList>
    </citation>
    <scope>NUCLEOTIDE SEQUENCE</scope>
    <source>
        <strain evidence="2">NBRC 107715</strain>
    </source>
</reference>
<dbReference type="EMBL" id="BJZU01000104">
    <property type="protein sequence ID" value="GEP06456.1"/>
    <property type="molecule type" value="Genomic_DNA"/>
</dbReference>
<reference evidence="1 3" key="3">
    <citation type="submission" date="2019-07" db="EMBL/GenBank/DDBJ databases">
        <title>Whole genome shotgun sequence of Methylobacterium oxalidis NBRC 107715.</title>
        <authorList>
            <person name="Hosoyama A."/>
            <person name="Uohara A."/>
            <person name="Ohji S."/>
            <person name="Ichikawa N."/>
        </authorList>
    </citation>
    <scope>NUCLEOTIDE SEQUENCE [LARGE SCALE GENOMIC DNA]</scope>
    <source>
        <strain evidence="1 3">NBRC 107715</strain>
    </source>
</reference>
<sequence>MRQPDRLLAHEDSDTVLRRISADVAMTQARGFFELLDRARRGGRAADRRHVTRYLAGARDALAHAENCLKAEASR</sequence>
<keyword evidence="4" id="KW-1185">Reference proteome</keyword>
<dbReference type="EMBL" id="BSPK01000072">
    <property type="protein sequence ID" value="GLS65496.1"/>
    <property type="molecule type" value="Genomic_DNA"/>
</dbReference>